<dbReference type="Gene3D" id="2.130.10.10">
    <property type="entry name" value="YVTN repeat-like/Quinoprotein amine dehydrogenase"/>
    <property type="match status" value="3"/>
</dbReference>
<keyword evidence="3 9" id="KW-0812">Transmembrane</keyword>
<dbReference type="GO" id="GO:0016020">
    <property type="term" value="C:membrane"/>
    <property type="evidence" value="ECO:0007669"/>
    <property type="project" value="UniProtKB-SubCell"/>
</dbReference>
<feature type="region of interest" description="Disordered" evidence="8">
    <location>
        <begin position="440"/>
        <end position="492"/>
    </location>
</feature>
<dbReference type="GO" id="GO:0043291">
    <property type="term" value="C:RAVE complex"/>
    <property type="evidence" value="ECO:0007669"/>
    <property type="project" value="TreeGrafter"/>
</dbReference>
<dbReference type="Pfam" id="PF00400">
    <property type="entry name" value="WD40"/>
    <property type="match status" value="2"/>
</dbReference>
<feature type="repeat" description="WD" evidence="7">
    <location>
        <begin position="3179"/>
        <end position="3220"/>
    </location>
</feature>
<feature type="region of interest" description="Disordered" evidence="8">
    <location>
        <begin position="2539"/>
        <end position="2572"/>
    </location>
</feature>
<feature type="compositionally biased region" description="Polar residues" evidence="8">
    <location>
        <begin position="2543"/>
        <end position="2563"/>
    </location>
</feature>
<proteinExistence type="inferred from homology"/>
<gene>
    <name evidence="11" type="ORF">TCAL_02737</name>
</gene>
<keyword evidence="12" id="KW-1185">Reference proteome</keyword>
<evidence type="ECO:0000256" key="9">
    <source>
        <dbReference type="SAM" id="Phobius"/>
    </source>
</evidence>
<sequence>MKCHQILTGAANKGDRTFDVGSVEGTAFTAYASGCNIVILAPDFQRVQILPGICHDNVQIASVACSQDSGKIAASYNNTIIIFEPSPLEEKNTNHGLDFWWVETDRIESEWNITTLCWNNDGNRLLTAGEYIQLWHHDQSDDSGPVQFNIANETTDHDSSASSWRCLWRTRPANPVFHLVYSPDGTLFATASKHDRLVRVWYQNQQLLFPSEQTSESVRSAACSNSISFSYVYLAHPRSITGISWRKTSKYMPRGSVANMLVTSCLDNICRMWCETVLPEDGIVCMSQLDPAAASDSKFRTHRQKARFIQRFRHMRQSFAARKLTKNMKTSNGEIHPDPVSSLPSTYSVHEFHNYGFQGTGVSPTLHFHLAASINARTDIPLVPTLNSSHPHEGGNQLFVVHWLDNKEMQFTQDAERIMDDLFRLAKGRQDLEFELSRGRMNEHHEDGGSEGPPRPPPPKKPPHPSSRVADATSNSSIAQSDESNNMGQPNLNLSDMLDHRIDQVLKDWHQSSDLLFAVHPVDGSFLVWVADFLDEYQPGSFRQAQVSFSSRIPNALPLGDAITMGTHVELFNGNNVLDLKGIFGEEILNAANGVHQGDVANPKKEEQEEEEEIEKDEGKDTTEDQRSSPTLNPTPKSPSSFHKYKPPPIVSMISKHSNGTLNLWNMMFAEKSKFAQLLNVGHNSRASGHRFRVNGITCHPVLPLLLTTSHHNLIHESDGPISAHEEVFCSELILWRVDPVGPLSKSGGITELARINSKEISAFADAAWIPTLLPSTSLGSISNSPSACFVASDGECLRVYQAVIDARTLLAEITSSSRKSNRMESSMMSMSSGHSTNVGAQHGDAEKIHEKFRIVSTQSSAKPGAILELEAIAEATQDWQSTVMLHAFQEQLILAQGTIPSSRDAAVNLGLITSKMSAVVDLDHQGSAFHEPFYVLVAEKTAKGVVVHMWKLVIASEPDCHDGAESSSSITPDGTAPPISQRQHSGGHATEVHVSTKKVCVQTLPLPPGVDIIDAVPAVGHLSSSSIYPACLAPYVMNPEAIEWEEWQMESEDGKSDIEVPGTLVSVSAAYSGRIACAYHTGHSFQRPSVDPTMRYVNLCVRIYECESTGGSEWIVEDTISLKNIEIQPEIPAMDMSVFSSTRQSNLDKITQHFQDDQDGEEMKKNLQGLVSVPSMATFEGIKRYISNKGNSPSPVSPKQSVMLDWVSNEDGSHILTVAVGNKILLLTTVSSDLALATQKSNLDARGGSGRPLLSRSSSMGFQQYPDEIRWMQIRRVALKTADGLNPTPMAMSWVRDGILMCAMDNEISVFSQWRADPMQNNIVTDAFEKDIVDHRNLQETDLLNLAQESQLNHGSFSNLTALPALKHFADSDKRKKGVYPTDPSSSHELDLMPDFGLFEAAHIACPVLPQYHPKQLMELLNSGKIRWVKAILGHLVRCIGGSERGRKRSGSFNDDSSCRSPRSWSKSRTLSVSYGSGGGPGGAGGALSPGGENPRSSLSAMPEEVTLDYTEINSIPPLPLWTLLAADQERSASNSKKGGEHYDSLFDGGNEEEDTLEDLLEDDFDGGRRKNKRKTAGEKQGLSYFGPRQARILSNLLTHAHLPGLTSLDQMHLLALADTVSSIQLDLADRFAIETAKMQLAKETASASDGPSPESLDDCGLRFLLSMKHYSYLQRCLPLKQRNQMIKQGLGSSYFVWGFHSESDDELLNMIPNVAKSTPNWQELRELGTGWWLRNNATLRKLMEKVAKTAFQAKQDPLDAAIFYLAMKKKSLVWGLFRSIKDEKMTQFFANNFTEDRWRKAALKNAFALLGKQRFMHAAAFFLLSGSLKDALDICIDKLDDLQLAMVIARLYDGETNNTPESLIQLLNKHVLGRDPNGENEDKDKVHPDPFLRSIAHWIQLDYSQSLATLVELDVGTMHVKFVEEENDSIPGLKRKQDADPSVFNFYIYLRTHPLIARHQIAKRKDKDSSAIQLSGFRNNSNDKESTFSEDSITPLERRLYFSTAHFHLRAGCPALALEVLSKLPGKVVEAKSGTATPKTRKTTLADTKLATGTFDHGDGLDWSQPMPTKKKELEPATIDWGSSAIPEELEPSLDLDWSQPVVVKDEDELKLEWSDDADSEDEVQAKKPDKVEPVEVDDDQENAGATKVGSLDIMAQQLNFIACLKIMMEELSTLATGFEVDGGLLRYQLYIWLEREVEALKQLCSYGATDVQINISQEEDSLQSTMRELFAANGRRPTLHEVMMAEKVDFEAKINRAIRRKQWLRANQTLLRTLLSYCGLHGANGGGLASVRMELILLLQELQQEKTQKQLLSPLPFPTTLPLLSACIAQQKTVVTDPIRHLQAMTHDMLDTIVNQSQPPLPSLANYGSIFLLKDLSVALSSCIYQSLCDSDSINMKKLAAKDGPASAILEALSRLSVVYQDSSLISTSHGRKMSYDETTEISTDPSKWPGVTSLRALLDREKDEETPNLNVLLCETYVAIYISLLSYALASCDSQILYRLISQNVTPNYWSHIFGGGAKKRLKIETASHVPLAKELSNEGGSSLASDKSESDLASQSGGDHSHNPGILNTMTSLTKQRVKLNIKVLGMQLGNSQESGSGAVVQEKQSYREHFMPPDKSIISQLISKPVLDPKDQEIDCDSVEEPDENDSDDDTFEDDDPFSNIPLPAENREHSNANSYSWCLMRYASIRLAQGILEKFISMAGIELPELPVASPLIYASLRITESWLDSIQRVLNKFGKVPDNFIPGCYPNPNATGKAIEKYKCLFEPQNTPFLNRGHGIEPMKRLWRYLVRQPPVQRLFVKYIFSRSPINTSGYGNVSITTQNMPESQSYVSRLSAEAVLSVVDEAAPAGEAGTMFMHQVAKMNLPVKIIHRDHEAITAFCINKVSSGLMTISSQKEIQELNISLLLNPVSWNEGMNDEADFDVLSLEEDPESLPASNYLVIQTPGDIQSGIMPGSTFPGVNPSQLSSPNGPPPPPFGPAAIQQATTQNKGASVEKRHQMTGVRRLAAHSHLPLYVTGCQDGSIKMWEWSHGQAVQSVRPPGVFAKVNRVRFSAQGNKFGACDGDGTVALWQAANASQPFFTMQCHTKQTSDFVFQGGSSSLFCTAGHNTDGKNVAMWDTLMPHKRAMAQSFTFHESGASSILYAPQRVQLVTGGKRGQVSIWDVRQQKQLHFFKAHDQAIKCMALDPNEEFFVTGSVAGDIKIWSLSSYKCFHTFAEEHSRQGIFKNISQGVSQVFVDSNARLFSCGADGSMKVRQLPDRDFIVNAFFTYLPSIMMHVIRHELVIKEGSTFFNYWSKPPLNPEMRVYLFNYTNVERWMNGTDDVFHVEEVGPFVYEEEWRKTNVTFQDEERLVSYDLLKVFQFQSDRSHDDPHSNTISIPNVPFLSASAILKNSGMLSVMGFQSALGTLEHVPEVFVSHSAHEILWGYDDPLVDLASVFLPDEIRVPGQFGLFLGKNGTSDGRISVQSGKWNYKQAGHVQKWKGLDHFSVWNTDKCNQVSGFEGMMFPGPIVPNEPLALFVPDLCRSIPLVFQEDVEHYGMKTLRFGPHPDVFNYAHDENKCYCDPRTLTKPEMEQWAIDFGSMGQFDLSTINVPCVGQGLFDVSPCKFGAPLVVSWPHFLGTDSDLVPTITGLHPSETLHSFSMDFHPDLGLGLHAKIRLQINIRIHANPNLEQFKNVPASFDGMVLPIMWFEATVDDLPDELVNLLHTSMSLGSQISHGLTWILVLTLSLELGLFYAYPRWKTGRKMHASFEFDT</sequence>
<feature type="compositionally biased region" description="Acidic residues" evidence="8">
    <location>
        <begin position="2116"/>
        <end position="2125"/>
    </location>
</feature>
<dbReference type="PANTHER" id="PTHR13950:SF9">
    <property type="entry name" value="RABCONNECTIN-3A"/>
    <property type="match status" value="1"/>
</dbReference>
<feature type="region of interest" description="Disordered" evidence="8">
    <location>
        <begin position="1563"/>
        <end position="1582"/>
    </location>
</feature>
<dbReference type="PRINTS" id="PR01609">
    <property type="entry name" value="CD36FAMILY"/>
</dbReference>
<keyword evidence="5 9" id="KW-0472">Membrane</keyword>
<dbReference type="Proteomes" id="UP000318571">
    <property type="component" value="Chromosome 4"/>
</dbReference>
<organism evidence="11 12">
    <name type="scientific">Tigriopus californicus</name>
    <name type="common">Marine copepod</name>
    <dbReference type="NCBI Taxonomy" id="6832"/>
    <lineage>
        <taxon>Eukaryota</taxon>
        <taxon>Metazoa</taxon>
        <taxon>Ecdysozoa</taxon>
        <taxon>Arthropoda</taxon>
        <taxon>Crustacea</taxon>
        <taxon>Multicrustacea</taxon>
        <taxon>Hexanauplia</taxon>
        <taxon>Copepoda</taxon>
        <taxon>Harpacticoida</taxon>
        <taxon>Harpacticidae</taxon>
        <taxon>Tigriopus</taxon>
    </lineage>
</organism>
<feature type="region of interest" description="Disordered" evidence="8">
    <location>
        <begin position="961"/>
        <end position="989"/>
    </location>
</feature>
<keyword evidence="7" id="KW-0853">WD repeat</keyword>
<evidence type="ECO:0000313" key="12">
    <source>
        <dbReference type="Proteomes" id="UP000318571"/>
    </source>
</evidence>
<dbReference type="InterPro" id="IPR052208">
    <property type="entry name" value="DmX-like/RAVE_component"/>
</dbReference>
<evidence type="ECO:0000256" key="5">
    <source>
        <dbReference type="ARBA" id="ARBA00023136"/>
    </source>
</evidence>
<dbReference type="STRING" id="6832.A0A553NNN2"/>
<dbReference type="InterPro" id="IPR036322">
    <property type="entry name" value="WD40_repeat_dom_sf"/>
</dbReference>
<evidence type="ECO:0000256" key="3">
    <source>
        <dbReference type="ARBA" id="ARBA00022692"/>
    </source>
</evidence>
<dbReference type="InterPro" id="IPR022033">
    <property type="entry name" value="Rav1p_C"/>
</dbReference>
<feature type="compositionally biased region" description="Low complexity" evidence="8">
    <location>
        <begin position="1460"/>
        <end position="1470"/>
    </location>
</feature>
<feature type="region of interest" description="Disordered" evidence="8">
    <location>
        <begin position="1446"/>
        <end position="1501"/>
    </location>
</feature>
<feature type="repeat" description="WD" evidence="7">
    <location>
        <begin position="3137"/>
        <end position="3178"/>
    </location>
</feature>
<comment type="subcellular location">
    <subcellularLocation>
        <location evidence="1">Membrane</location>
    </subcellularLocation>
</comment>
<feature type="region of interest" description="Disordered" evidence="8">
    <location>
        <begin position="2961"/>
        <end position="2982"/>
    </location>
</feature>
<dbReference type="GO" id="GO:0007035">
    <property type="term" value="P:vacuolar acidification"/>
    <property type="evidence" value="ECO:0007669"/>
    <property type="project" value="TreeGrafter"/>
</dbReference>
<keyword evidence="4 9" id="KW-1133">Transmembrane helix</keyword>
<evidence type="ECO:0000259" key="10">
    <source>
        <dbReference type="Pfam" id="PF12234"/>
    </source>
</evidence>
<evidence type="ECO:0000256" key="4">
    <source>
        <dbReference type="ARBA" id="ARBA00022989"/>
    </source>
</evidence>
<dbReference type="InterPro" id="IPR002159">
    <property type="entry name" value="CD36_fam"/>
</dbReference>
<feature type="transmembrane region" description="Helical" evidence="9">
    <location>
        <begin position="3727"/>
        <end position="3746"/>
    </location>
</feature>
<dbReference type="FunFam" id="2.130.10.10:FF:000651">
    <property type="entry name" value="RaBConnectin related"/>
    <property type="match status" value="1"/>
</dbReference>
<dbReference type="PROSITE" id="PS50082">
    <property type="entry name" value="WD_REPEATS_2"/>
    <property type="match status" value="2"/>
</dbReference>
<evidence type="ECO:0000313" key="11">
    <source>
        <dbReference type="EMBL" id="TRY67058.1"/>
    </source>
</evidence>
<feature type="compositionally biased region" description="Basic and acidic residues" evidence="8">
    <location>
        <begin position="617"/>
        <end position="627"/>
    </location>
</feature>
<dbReference type="InterPro" id="IPR015943">
    <property type="entry name" value="WD40/YVTN_repeat-like_dom_sf"/>
</dbReference>
<dbReference type="InterPro" id="IPR001680">
    <property type="entry name" value="WD40_rpt"/>
</dbReference>
<feature type="compositionally biased region" description="Polar residues" evidence="8">
    <location>
        <begin position="472"/>
        <end position="492"/>
    </location>
</feature>
<feature type="region of interest" description="Disordered" evidence="8">
    <location>
        <begin position="2642"/>
        <end position="2672"/>
    </location>
</feature>
<name>A0A553NNN2_TIGCA</name>
<dbReference type="PANTHER" id="PTHR13950">
    <property type="entry name" value="RABCONNECTIN-RELATED"/>
    <property type="match status" value="1"/>
</dbReference>
<evidence type="ECO:0000256" key="2">
    <source>
        <dbReference type="ARBA" id="ARBA00010532"/>
    </source>
</evidence>
<dbReference type="EMBL" id="VCGU01000011">
    <property type="protein sequence ID" value="TRY67058.1"/>
    <property type="molecule type" value="Genomic_DNA"/>
</dbReference>
<feature type="compositionally biased region" description="Acidic residues" evidence="8">
    <location>
        <begin position="2642"/>
        <end position="2663"/>
    </location>
</feature>
<evidence type="ECO:0000256" key="1">
    <source>
        <dbReference type="ARBA" id="ARBA00004370"/>
    </source>
</evidence>
<comment type="caution">
    <text evidence="11">The sequence shown here is derived from an EMBL/GenBank/DDBJ whole genome shotgun (WGS) entry which is preliminary data.</text>
</comment>
<comment type="similarity">
    <text evidence="2">Belongs to the CD36 family.</text>
</comment>
<feature type="compositionally biased region" description="Polar residues" evidence="8">
    <location>
        <begin position="628"/>
        <end position="641"/>
    </location>
</feature>
<dbReference type="Pfam" id="PF01130">
    <property type="entry name" value="CD36"/>
    <property type="match status" value="1"/>
</dbReference>
<dbReference type="Pfam" id="PF12234">
    <property type="entry name" value="Rav1p_C"/>
    <property type="match status" value="1"/>
</dbReference>
<protein>
    <recommendedName>
        <fullName evidence="10">RAVE complex protein Rav1 C-terminal domain-containing protein</fullName>
    </recommendedName>
</protein>
<feature type="region of interest" description="Disordered" evidence="8">
    <location>
        <begin position="595"/>
        <end position="646"/>
    </location>
</feature>
<feature type="compositionally biased region" description="Polar residues" evidence="8">
    <location>
        <begin position="966"/>
        <end position="985"/>
    </location>
</feature>
<reference evidence="11 12" key="1">
    <citation type="journal article" date="2018" name="Nat. Ecol. Evol.">
        <title>Genomic signatures of mitonuclear coevolution across populations of Tigriopus californicus.</title>
        <authorList>
            <person name="Barreto F.S."/>
            <person name="Watson E.T."/>
            <person name="Lima T.G."/>
            <person name="Willett C.S."/>
            <person name="Edmands S."/>
            <person name="Li W."/>
            <person name="Burton R.S."/>
        </authorList>
    </citation>
    <scope>NUCLEOTIDE SEQUENCE [LARGE SCALE GENOMIC DNA]</scope>
    <source>
        <strain evidence="11 12">San Diego</strain>
    </source>
</reference>
<accession>A0A553NNN2</accession>
<feature type="compositionally biased region" description="Gly residues" evidence="8">
    <location>
        <begin position="1477"/>
        <end position="1490"/>
    </location>
</feature>
<feature type="region of interest" description="Disordered" evidence="8">
    <location>
        <begin position="2116"/>
        <end position="2146"/>
    </location>
</feature>
<evidence type="ECO:0000256" key="8">
    <source>
        <dbReference type="SAM" id="MobiDB-lite"/>
    </source>
</evidence>
<feature type="compositionally biased region" description="Basic and acidic residues" evidence="8">
    <location>
        <begin position="2126"/>
        <end position="2136"/>
    </location>
</feature>
<keyword evidence="6" id="KW-0325">Glycoprotein</keyword>
<dbReference type="SUPFAM" id="SSF50978">
    <property type="entry name" value="WD40 repeat-like"/>
    <property type="match status" value="2"/>
</dbReference>
<dbReference type="SMART" id="SM00320">
    <property type="entry name" value="WD40"/>
    <property type="match status" value="11"/>
</dbReference>
<feature type="domain" description="RAVE complex protein Rav1 C-terminal" evidence="10">
    <location>
        <begin position="1656"/>
        <end position="1957"/>
    </location>
</feature>
<dbReference type="OMA" id="AENGNTC"/>
<evidence type="ECO:0000256" key="7">
    <source>
        <dbReference type="PROSITE-ProRule" id="PRU00221"/>
    </source>
</evidence>
<dbReference type="PROSITE" id="PS50294">
    <property type="entry name" value="WD_REPEATS_REGION"/>
    <property type="match status" value="2"/>
</dbReference>
<evidence type="ECO:0000256" key="6">
    <source>
        <dbReference type="ARBA" id="ARBA00023180"/>
    </source>
</evidence>